<comment type="caution">
    <text evidence="9">The sequence shown here is derived from an EMBL/GenBank/DDBJ whole genome shotgun (WGS) entry which is preliminary data.</text>
</comment>
<dbReference type="Proteomes" id="UP000237246">
    <property type="component" value="Unassembled WGS sequence"/>
</dbReference>
<dbReference type="GO" id="GO:0016020">
    <property type="term" value="C:membrane"/>
    <property type="evidence" value="ECO:0007669"/>
    <property type="project" value="UniProtKB-SubCell"/>
</dbReference>
<dbReference type="InterPro" id="IPR008253">
    <property type="entry name" value="Marvel"/>
</dbReference>
<name>A0A2P4TIQ8_BAMTH</name>
<keyword evidence="3 7" id="KW-1133">Transmembrane helix</keyword>
<evidence type="ECO:0000256" key="7">
    <source>
        <dbReference type="SAM" id="Phobius"/>
    </source>
</evidence>
<evidence type="ECO:0000256" key="6">
    <source>
        <dbReference type="SAM" id="MobiDB-lite"/>
    </source>
</evidence>
<gene>
    <name evidence="9" type="ORF">CIB84_000010</name>
</gene>
<evidence type="ECO:0000313" key="9">
    <source>
        <dbReference type="EMBL" id="POI36236.1"/>
    </source>
</evidence>
<protein>
    <recommendedName>
        <fullName evidence="8">MARVEL domain-containing protein</fullName>
    </recommendedName>
</protein>
<evidence type="ECO:0000256" key="1">
    <source>
        <dbReference type="ARBA" id="ARBA00004141"/>
    </source>
</evidence>
<dbReference type="AlphaFoldDB" id="A0A2P4TIQ8"/>
<keyword evidence="10" id="KW-1185">Reference proteome</keyword>
<keyword evidence="2 5" id="KW-0812">Transmembrane</keyword>
<comment type="subcellular location">
    <subcellularLocation>
        <location evidence="1">Membrane</location>
        <topology evidence="1">Multi-pass membrane protein</topology>
    </subcellularLocation>
</comment>
<dbReference type="PROSITE" id="PS51225">
    <property type="entry name" value="MARVEL"/>
    <property type="match status" value="1"/>
</dbReference>
<sequence>MENGGVYNETTEPQAKLPLRRRCGCTLRHLRGWRLAYKALQPILSFLAVIFEEIVEDCINCHGLYFFEFVSCSAFLLSLLTLCVFCTIAYETFGKDKANKVNFWTMLIIGAFFLIASIVLAATSSGSAFEKAACVFGFFASGAFLAEFIWDLWCSRKQSTEERSANPGHTQGATEDQPLNKPS</sequence>
<dbReference type="OrthoDB" id="10028364at2759"/>
<evidence type="ECO:0000259" key="8">
    <source>
        <dbReference type="PROSITE" id="PS51225"/>
    </source>
</evidence>
<dbReference type="InterPro" id="IPR050578">
    <property type="entry name" value="MARVEL-CKLF_proteins"/>
</dbReference>
<feature type="region of interest" description="Disordered" evidence="6">
    <location>
        <begin position="161"/>
        <end position="183"/>
    </location>
</feature>
<accession>A0A2P4TIQ8</accession>
<dbReference type="PANTHER" id="PTHR22776">
    <property type="entry name" value="MARVEL-CONTAINING POTENTIAL LIPID RAFT-ASSOCIATED PROTEIN"/>
    <property type="match status" value="1"/>
</dbReference>
<evidence type="ECO:0000256" key="5">
    <source>
        <dbReference type="PROSITE-ProRule" id="PRU00581"/>
    </source>
</evidence>
<evidence type="ECO:0000256" key="4">
    <source>
        <dbReference type="ARBA" id="ARBA00023136"/>
    </source>
</evidence>
<evidence type="ECO:0000313" key="10">
    <source>
        <dbReference type="Proteomes" id="UP000237246"/>
    </source>
</evidence>
<feature type="transmembrane region" description="Helical" evidence="7">
    <location>
        <begin position="101"/>
        <end position="123"/>
    </location>
</feature>
<evidence type="ECO:0000256" key="3">
    <source>
        <dbReference type="ARBA" id="ARBA00022989"/>
    </source>
</evidence>
<keyword evidence="4 5" id="KW-0472">Membrane</keyword>
<dbReference type="PANTHER" id="PTHR22776:SF25">
    <property type="entry name" value="CKLF-LIKE MARVEL TRANSMEMBRANE DOMAIN-CONTAINING PROTEIN 6"/>
    <property type="match status" value="1"/>
</dbReference>
<proteinExistence type="predicted"/>
<feature type="transmembrane region" description="Helical" evidence="7">
    <location>
        <begin position="63"/>
        <end position="89"/>
    </location>
</feature>
<feature type="domain" description="MARVEL" evidence="8">
    <location>
        <begin position="36"/>
        <end position="156"/>
    </location>
</feature>
<dbReference type="EMBL" id="PPHD01000003">
    <property type="protein sequence ID" value="POI36236.1"/>
    <property type="molecule type" value="Genomic_DNA"/>
</dbReference>
<evidence type="ECO:0000256" key="2">
    <source>
        <dbReference type="ARBA" id="ARBA00022692"/>
    </source>
</evidence>
<feature type="transmembrane region" description="Helical" evidence="7">
    <location>
        <begin position="135"/>
        <end position="153"/>
    </location>
</feature>
<reference evidence="9 10" key="1">
    <citation type="submission" date="2018-01" db="EMBL/GenBank/DDBJ databases">
        <title>Comparison of the Chinese Bamboo Partridge and Red Junglefowl genome sequences highlights the importance of demography in genome evolution.</title>
        <authorList>
            <person name="Tiley G.P."/>
            <person name="Kimball R.T."/>
            <person name="Braun E.L."/>
            <person name="Burleigh J.G."/>
        </authorList>
    </citation>
    <scope>NUCLEOTIDE SEQUENCE [LARGE SCALE GENOMIC DNA]</scope>
    <source>
        <strain evidence="9">RTK389</strain>
        <tissue evidence="9">Blood</tissue>
    </source>
</reference>
<organism evidence="9 10">
    <name type="scientific">Bambusicola thoracicus</name>
    <name type="common">Chinese bamboo-partridge</name>
    <name type="synonym">Perdix thoracica</name>
    <dbReference type="NCBI Taxonomy" id="9083"/>
    <lineage>
        <taxon>Eukaryota</taxon>
        <taxon>Metazoa</taxon>
        <taxon>Chordata</taxon>
        <taxon>Craniata</taxon>
        <taxon>Vertebrata</taxon>
        <taxon>Euteleostomi</taxon>
        <taxon>Archelosauria</taxon>
        <taxon>Archosauria</taxon>
        <taxon>Dinosauria</taxon>
        <taxon>Saurischia</taxon>
        <taxon>Theropoda</taxon>
        <taxon>Coelurosauria</taxon>
        <taxon>Aves</taxon>
        <taxon>Neognathae</taxon>
        <taxon>Galloanserae</taxon>
        <taxon>Galliformes</taxon>
        <taxon>Phasianidae</taxon>
        <taxon>Perdicinae</taxon>
        <taxon>Bambusicola</taxon>
    </lineage>
</organism>